<keyword evidence="1" id="KW-1185">Reference proteome</keyword>
<evidence type="ECO:0000313" key="1">
    <source>
        <dbReference type="Proteomes" id="UP000095283"/>
    </source>
</evidence>
<reference evidence="2" key="1">
    <citation type="submission" date="2016-11" db="UniProtKB">
        <authorList>
            <consortium name="WormBaseParasite"/>
        </authorList>
    </citation>
    <scope>IDENTIFICATION</scope>
</reference>
<dbReference type="Proteomes" id="UP000095283">
    <property type="component" value="Unplaced"/>
</dbReference>
<dbReference type="AlphaFoldDB" id="A0A1I7WJM2"/>
<protein>
    <submittedName>
        <fullName evidence="2">ZP domain-containing protein</fullName>
    </submittedName>
</protein>
<accession>A0A1I7WJM2</accession>
<sequence>MLQIWPVRNPRPCAEKVIINCNMNNFI</sequence>
<evidence type="ECO:0000313" key="2">
    <source>
        <dbReference type="WBParaSite" id="Hba_05219"/>
    </source>
</evidence>
<proteinExistence type="predicted"/>
<name>A0A1I7WJM2_HETBA</name>
<organism evidence="1 2">
    <name type="scientific">Heterorhabditis bacteriophora</name>
    <name type="common">Entomopathogenic nematode worm</name>
    <dbReference type="NCBI Taxonomy" id="37862"/>
    <lineage>
        <taxon>Eukaryota</taxon>
        <taxon>Metazoa</taxon>
        <taxon>Ecdysozoa</taxon>
        <taxon>Nematoda</taxon>
        <taxon>Chromadorea</taxon>
        <taxon>Rhabditida</taxon>
        <taxon>Rhabditina</taxon>
        <taxon>Rhabditomorpha</taxon>
        <taxon>Strongyloidea</taxon>
        <taxon>Heterorhabditidae</taxon>
        <taxon>Heterorhabditis</taxon>
    </lineage>
</organism>
<dbReference type="WBParaSite" id="Hba_05219">
    <property type="protein sequence ID" value="Hba_05219"/>
    <property type="gene ID" value="Hba_05219"/>
</dbReference>